<evidence type="ECO:0000313" key="3">
    <source>
        <dbReference type="Proteomes" id="UP000466586"/>
    </source>
</evidence>
<dbReference type="Pfam" id="PF10677">
    <property type="entry name" value="DUF2490"/>
    <property type="match status" value="1"/>
</dbReference>
<dbReference type="InterPro" id="IPR019619">
    <property type="entry name" value="DUF2490"/>
</dbReference>
<keyword evidence="1" id="KW-0732">Signal</keyword>
<sequence length="260" mass="30819">MKKTLIVCLLSSFLISSKNSRAQADRKQFWNEFSFTHPINAKWSNELNVGDTWTGVPSHNTFFASLGQVYVRDWIHFTPSDKWKVSAFLAYFYNRDVPELEKSKTPEWRYSVQATYYFHRERYTLNTRLRFEDRHIRSSDSIFEAVNRIRAQLKYIYPINKPVIEKNAIYLIASDELFFKNKSNISGPELFDRNRLTVGLGYALDDDFQLELTYANEWLPRKENDQLYNALQFNVVLTRFFHHFVESLPTLIRRPEGGDN</sequence>
<feature type="chain" id="PRO_5029732670" evidence="1">
    <location>
        <begin position="25"/>
        <end position="260"/>
    </location>
</feature>
<proteinExistence type="predicted"/>
<protein>
    <submittedName>
        <fullName evidence="2">DUF2490 domain-containing protein</fullName>
    </submittedName>
</protein>
<dbReference type="AlphaFoldDB" id="A0A7K1Y9Z1"/>
<dbReference type="Proteomes" id="UP000466586">
    <property type="component" value="Unassembled WGS sequence"/>
</dbReference>
<reference evidence="2 3" key="1">
    <citation type="submission" date="2019-11" db="EMBL/GenBank/DDBJ databases">
        <title>Pedobacter sp. HMF7647 Genome sequencing and assembly.</title>
        <authorList>
            <person name="Kang H."/>
            <person name="Kim H."/>
            <person name="Joh K."/>
        </authorList>
    </citation>
    <scope>NUCLEOTIDE SEQUENCE [LARGE SCALE GENOMIC DNA]</scope>
    <source>
        <strain evidence="2 3">HMF7647</strain>
    </source>
</reference>
<organism evidence="2 3">
    <name type="scientific">Hufsiella arboris</name>
    <dbReference type="NCBI Taxonomy" id="2695275"/>
    <lineage>
        <taxon>Bacteria</taxon>
        <taxon>Pseudomonadati</taxon>
        <taxon>Bacteroidota</taxon>
        <taxon>Sphingobacteriia</taxon>
        <taxon>Sphingobacteriales</taxon>
        <taxon>Sphingobacteriaceae</taxon>
        <taxon>Hufsiella</taxon>
    </lineage>
</organism>
<evidence type="ECO:0000313" key="2">
    <source>
        <dbReference type="EMBL" id="MXV51161.1"/>
    </source>
</evidence>
<keyword evidence="3" id="KW-1185">Reference proteome</keyword>
<gene>
    <name evidence="2" type="ORF">GS399_09285</name>
</gene>
<dbReference type="EMBL" id="WVHT01000003">
    <property type="protein sequence ID" value="MXV51161.1"/>
    <property type="molecule type" value="Genomic_DNA"/>
</dbReference>
<comment type="caution">
    <text evidence="2">The sequence shown here is derived from an EMBL/GenBank/DDBJ whole genome shotgun (WGS) entry which is preliminary data.</text>
</comment>
<dbReference type="RefSeq" id="WP_160844326.1">
    <property type="nucleotide sequence ID" value="NZ_WVHT01000003.1"/>
</dbReference>
<name>A0A7K1Y9Z1_9SPHI</name>
<evidence type="ECO:0000256" key="1">
    <source>
        <dbReference type="SAM" id="SignalP"/>
    </source>
</evidence>
<feature type="signal peptide" evidence="1">
    <location>
        <begin position="1"/>
        <end position="24"/>
    </location>
</feature>
<accession>A0A7K1Y9Z1</accession>